<dbReference type="InterPro" id="IPR018289">
    <property type="entry name" value="MULE_transposase_dom"/>
</dbReference>
<gene>
    <name evidence="3" type="ORF">Ahy_B07g087357</name>
</gene>
<proteinExistence type="predicted"/>
<organism evidence="3 4">
    <name type="scientific">Arachis hypogaea</name>
    <name type="common">Peanut</name>
    <dbReference type="NCBI Taxonomy" id="3818"/>
    <lineage>
        <taxon>Eukaryota</taxon>
        <taxon>Viridiplantae</taxon>
        <taxon>Streptophyta</taxon>
        <taxon>Embryophyta</taxon>
        <taxon>Tracheophyta</taxon>
        <taxon>Spermatophyta</taxon>
        <taxon>Magnoliopsida</taxon>
        <taxon>eudicotyledons</taxon>
        <taxon>Gunneridae</taxon>
        <taxon>Pentapetalae</taxon>
        <taxon>rosids</taxon>
        <taxon>fabids</taxon>
        <taxon>Fabales</taxon>
        <taxon>Fabaceae</taxon>
        <taxon>Papilionoideae</taxon>
        <taxon>50 kb inversion clade</taxon>
        <taxon>dalbergioids sensu lato</taxon>
        <taxon>Dalbergieae</taxon>
        <taxon>Pterocarpus clade</taxon>
        <taxon>Arachis</taxon>
    </lineage>
</organism>
<reference evidence="3 4" key="1">
    <citation type="submission" date="2019-01" db="EMBL/GenBank/DDBJ databases">
        <title>Sequencing of cultivated peanut Arachis hypogaea provides insights into genome evolution and oil improvement.</title>
        <authorList>
            <person name="Chen X."/>
        </authorList>
    </citation>
    <scope>NUCLEOTIDE SEQUENCE [LARGE SCALE GENOMIC DNA]</scope>
    <source>
        <strain evidence="4">cv. Fuhuasheng</strain>
        <tissue evidence="3">Leaves</tissue>
    </source>
</reference>
<dbReference type="EMBL" id="SDMP01000017">
    <property type="protein sequence ID" value="RYQ99408.1"/>
    <property type="molecule type" value="Genomic_DNA"/>
</dbReference>
<feature type="domain" description="MULE transposase" evidence="2">
    <location>
        <begin position="261"/>
        <end position="355"/>
    </location>
</feature>
<dbReference type="Pfam" id="PF10551">
    <property type="entry name" value="MULE"/>
    <property type="match status" value="1"/>
</dbReference>
<evidence type="ECO:0000313" key="3">
    <source>
        <dbReference type="EMBL" id="RYQ99408.1"/>
    </source>
</evidence>
<keyword evidence="4" id="KW-1185">Reference proteome</keyword>
<dbReference type="Proteomes" id="UP000289738">
    <property type="component" value="Chromosome B07"/>
</dbReference>
<feature type="compositionally biased region" description="Acidic residues" evidence="1">
    <location>
        <begin position="30"/>
        <end position="48"/>
    </location>
</feature>
<evidence type="ECO:0000259" key="2">
    <source>
        <dbReference type="Pfam" id="PF10551"/>
    </source>
</evidence>
<dbReference type="PANTHER" id="PTHR47718:SF15">
    <property type="entry name" value="PROTEIN FAR1-RELATED SEQUENCE 5-LIKE"/>
    <property type="match status" value="1"/>
</dbReference>
<comment type="caution">
    <text evidence="3">The sequence shown here is derived from an EMBL/GenBank/DDBJ whole genome shotgun (WGS) entry which is preliminary data.</text>
</comment>
<name>A0A444YBS6_ARAHY</name>
<evidence type="ECO:0000313" key="4">
    <source>
        <dbReference type="Proteomes" id="UP000289738"/>
    </source>
</evidence>
<dbReference type="PANTHER" id="PTHR47718">
    <property type="entry name" value="OS01G0519700 PROTEIN"/>
    <property type="match status" value="1"/>
</dbReference>
<protein>
    <recommendedName>
        <fullName evidence="2">MULE transposase domain-containing protein</fullName>
    </recommendedName>
</protein>
<accession>A0A444YBS6</accession>
<sequence length="478" mass="53857">MDSTSQFSCGDDDRDWLSEEVFSGVASSSGEDEEHSFETDSEGCEMNEEVNGNGLGVDLVPSDGDPPSCRSVEDFMDHVFNTEEEAYAAYKQFARLRGFGVRKGDVARVDGVLVRRDFFLPPGGYKVRRIDDSHNHPLAATMFNHLLPSHRSLSESNKAQVDSLKKFGIATLKIMAYMAGQSGGYGMLQFTKRDLYNYVHIQRLSQINDGDAAATISYLEGKANADIMSVARYTKPLEGRLGSLFWADGQMMADYKLFGDVVAFDATYRSNKYKKPLVVFSGSNHNKQTAIFGFALLEDEEVRTYRWVLLNLVDIMDNKKPSVVVTDGDKAMRAAIDDVLPSARHRLCGWHLEKNCVMQVKEPDFRKVFKKEMYANLDVLVFEDHWTTTVQSLGLMNNSWVKSTYELRHSWATTYLQGTFCTGYRTTSRCEGINAFVKGFLKSTNSLLELVHSLDRVVKVIAITRLQPSSIRRITRPC</sequence>
<evidence type="ECO:0000256" key="1">
    <source>
        <dbReference type="SAM" id="MobiDB-lite"/>
    </source>
</evidence>
<feature type="region of interest" description="Disordered" evidence="1">
    <location>
        <begin position="21"/>
        <end position="53"/>
    </location>
</feature>
<dbReference type="AlphaFoldDB" id="A0A444YBS6"/>